<evidence type="ECO:0000259" key="6">
    <source>
        <dbReference type="Pfam" id="PF13458"/>
    </source>
</evidence>
<dbReference type="GO" id="GO:0006865">
    <property type="term" value="P:amino acid transport"/>
    <property type="evidence" value="ECO:0007669"/>
    <property type="project" value="UniProtKB-KW"/>
</dbReference>
<dbReference type="AlphaFoldDB" id="A0A4R6DHP4"/>
<dbReference type="EMBL" id="SNVV01000036">
    <property type="protein sequence ID" value="TDN44100.1"/>
    <property type="molecule type" value="Genomic_DNA"/>
</dbReference>
<dbReference type="Pfam" id="PF13458">
    <property type="entry name" value="Peripla_BP_6"/>
    <property type="match status" value="1"/>
</dbReference>
<evidence type="ECO:0000256" key="3">
    <source>
        <dbReference type="ARBA" id="ARBA00022729"/>
    </source>
</evidence>
<reference evidence="7 8" key="1">
    <citation type="submission" date="2019-03" db="EMBL/GenBank/DDBJ databases">
        <title>Genomic Encyclopedia of Type Strains, Phase IV (KMG-IV): sequencing the most valuable type-strain genomes for metagenomic binning, comparative biology and taxonomic classification.</title>
        <authorList>
            <person name="Goeker M."/>
        </authorList>
    </citation>
    <scope>NUCLEOTIDE SEQUENCE [LARGE SCALE GENOMIC DNA]</scope>
    <source>
        <strain evidence="7 8">DSM 12121</strain>
    </source>
</reference>
<dbReference type="Proteomes" id="UP000295129">
    <property type="component" value="Unassembled WGS sequence"/>
</dbReference>
<evidence type="ECO:0000256" key="5">
    <source>
        <dbReference type="SAM" id="SignalP"/>
    </source>
</evidence>
<dbReference type="PRINTS" id="PR00337">
    <property type="entry name" value="LEUILEVALBP"/>
</dbReference>
<keyword evidence="8" id="KW-1185">Reference proteome</keyword>
<dbReference type="PANTHER" id="PTHR47235">
    <property type="entry name" value="BLR6548 PROTEIN"/>
    <property type="match status" value="1"/>
</dbReference>
<dbReference type="Gene3D" id="3.40.50.2300">
    <property type="match status" value="2"/>
</dbReference>
<dbReference type="InterPro" id="IPR000709">
    <property type="entry name" value="Leu_Ile_Val-bd"/>
</dbReference>
<comment type="similarity">
    <text evidence="1">Belongs to the leucine-binding protein family.</text>
</comment>
<proteinExistence type="inferred from homology"/>
<comment type="caution">
    <text evidence="7">The sequence shown here is derived from an EMBL/GenBank/DDBJ whole genome shotgun (WGS) entry which is preliminary data.</text>
</comment>
<feature type="signal peptide" evidence="5">
    <location>
        <begin position="1"/>
        <end position="25"/>
    </location>
</feature>
<name>A0A4R6DHP4_9RHOO</name>
<evidence type="ECO:0000256" key="1">
    <source>
        <dbReference type="ARBA" id="ARBA00010062"/>
    </source>
</evidence>
<keyword evidence="3 5" id="KW-0732">Signal</keyword>
<dbReference type="SUPFAM" id="SSF53822">
    <property type="entry name" value="Periplasmic binding protein-like I"/>
    <property type="match status" value="1"/>
</dbReference>
<evidence type="ECO:0000256" key="4">
    <source>
        <dbReference type="ARBA" id="ARBA00022970"/>
    </source>
</evidence>
<feature type="domain" description="Leucine-binding protein" evidence="6">
    <location>
        <begin position="36"/>
        <end position="382"/>
    </location>
</feature>
<organism evidence="7 8">
    <name type="scientific">Azoarcus indigens</name>
    <dbReference type="NCBI Taxonomy" id="29545"/>
    <lineage>
        <taxon>Bacteria</taxon>
        <taxon>Pseudomonadati</taxon>
        <taxon>Pseudomonadota</taxon>
        <taxon>Betaproteobacteria</taxon>
        <taxon>Rhodocyclales</taxon>
        <taxon>Zoogloeaceae</taxon>
        <taxon>Azoarcus</taxon>
    </lineage>
</organism>
<evidence type="ECO:0000313" key="7">
    <source>
        <dbReference type="EMBL" id="TDN44100.1"/>
    </source>
</evidence>
<sequence>MSAARALFLACLLLGSLLSATQAVAQVAAPGVSDREIVVGSILDLSGPAALLGAPVRDGMLLRFEDANAAGGVHGRKLRLVVEDAGYDPKRGVLAARKLLQRDQVFAFLANLGTPVVMATMPAIVDAGRLHLFPFSPHESTYSPLHPLKFQMFPPYQDYMEAATRHMVKSRGYSRACLLYQDDDYGLEVMKGVESGLAKLGQRLVERTAYKRGATDFSSQIARLRSARCDLVVLATVVRETVAAMTEARRNGWAVDMLVSASGYSSQTHELGGAAVEGLFGVSVLPLPYADGAPPRLAAWIGRYHKRFGADPNVWSVMGYVLADLFVRGAEQAGPELTTARFTAAMERLHTDGDFLGSPGYRFSPQDHLGSRQGRLAQIRNGRWVMLTDYLE</sequence>
<evidence type="ECO:0000313" key="8">
    <source>
        <dbReference type="Proteomes" id="UP000295129"/>
    </source>
</evidence>
<keyword evidence="4" id="KW-0029">Amino-acid transport</keyword>
<dbReference type="OrthoDB" id="26870at2"/>
<protein>
    <submittedName>
        <fullName evidence="7">Amino acid/amide ABC transporter substrate-binding protein (HAAT family)</fullName>
    </submittedName>
</protein>
<dbReference type="InterPro" id="IPR028082">
    <property type="entry name" value="Peripla_BP_I"/>
</dbReference>
<evidence type="ECO:0000256" key="2">
    <source>
        <dbReference type="ARBA" id="ARBA00022448"/>
    </source>
</evidence>
<dbReference type="CDD" id="cd06343">
    <property type="entry name" value="PBP1_ABC_ligand_binding-like"/>
    <property type="match status" value="1"/>
</dbReference>
<keyword evidence="2" id="KW-0813">Transport</keyword>
<feature type="chain" id="PRO_5020640324" evidence="5">
    <location>
        <begin position="26"/>
        <end position="392"/>
    </location>
</feature>
<dbReference type="PANTHER" id="PTHR47235:SF1">
    <property type="entry name" value="BLR6548 PROTEIN"/>
    <property type="match status" value="1"/>
</dbReference>
<dbReference type="RefSeq" id="WP_133595111.1">
    <property type="nucleotide sequence ID" value="NZ_SNVV01000036.1"/>
</dbReference>
<gene>
    <name evidence="7" type="ORF">C7389_13617</name>
</gene>
<dbReference type="InterPro" id="IPR028081">
    <property type="entry name" value="Leu-bd"/>
</dbReference>
<accession>A0A4R6DHP4</accession>